<dbReference type="InterPro" id="IPR050360">
    <property type="entry name" value="MFS_Sugar_Transporters"/>
</dbReference>
<proteinExistence type="inferred from homology"/>
<comment type="caution">
    <text evidence="11">The sequence shown here is derived from an EMBL/GenBank/DDBJ whole genome shotgun (WGS) entry which is preliminary data.</text>
</comment>
<evidence type="ECO:0000256" key="2">
    <source>
        <dbReference type="ARBA" id="ARBA00010992"/>
    </source>
</evidence>
<feature type="transmembrane region" description="Helical" evidence="9">
    <location>
        <begin position="16"/>
        <end position="41"/>
    </location>
</feature>
<dbReference type="InterPro" id="IPR036259">
    <property type="entry name" value="MFS_trans_sf"/>
</dbReference>
<dbReference type="InterPro" id="IPR005828">
    <property type="entry name" value="MFS_sugar_transport-like"/>
</dbReference>
<feature type="transmembrane region" description="Helical" evidence="9">
    <location>
        <begin position="337"/>
        <end position="356"/>
    </location>
</feature>
<feature type="transmembrane region" description="Helical" evidence="9">
    <location>
        <begin position="397"/>
        <end position="419"/>
    </location>
</feature>
<accession>A0ABR3YHQ6</accession>
<keyword evidence="3 7" id="KW-0813">Transport</keyword>
<dbReference type="PROSITE" id="PS50850">
    <property type="entry name" value="MFS"/>
    <property type="match status" value="1"/>
</dbReference>
<keyword evidence="12" id="KW-1185">Reference proteome</keyword>
<dbReference type="InterPro" id="IPR003663">
    <property type="entry name" value="Sugar/inositol_transpt"/>
</dbReference>
<evidence type="ECO:0000313" key="11">
    <source>
        <dbReference type="EMBL" id="KAL1887669.1"/>
    </source>
</evidence>
<organism evidence="11 12">
    <name type="scientific">Sporothrix stenoceras</name>
    <dbReference type="NCBI Taxonomy" id="5173"/>
    <lineage>
        <taxon>Eukaryota</taxon>
        <taxon>Fungi</taxon>
        <taxon>Dikarya</taxon>
        <taxon>Ascomycota</taxon>
        <taxon>Pezizomycotina</taxon>
        <taxon>Sordariomycetes</taxon>
        <taxon>Sordariomycetidae</taxon>
        <taxon>Ophiostomatales</taxon>
        <taxon>Ophiostomataceae</taxon>
        <taxon>Sporothrix</taxon>
    </lineage>
</organism>
<dbReference type="SUPFAM" id="SSF103473">
    <property type="entry name" value="MFS general substrate transporter"/>
    <property type="match status" value="1"/>
</dbReference>
<feature type="domain" description="Major facilitator superfamily (MFS) profile" evidence="10">
    <location>
        <begin position="12"/>
        <end position="457"/>
    </location>
</feature>
<comment type="similarity">
    <text evidence="2 7">Belongs to the major facilitator superfamily. Sugar transporter (TC 2.A.1.1) family.</text>
</comment>
<evidence type="ECO:0000256" key="7">
    <source>
        <dbReference type="RuleBase" id="RU003346"/>
    </source>
</evidence>
<evidence type="ECO:0000256" key="9">
    <source>
        <dbReference type="SAM" id="Phobius"/>
    </source>
</evidence>
<feature type="transmembrane region" description="Helical" evidence="9">
    <location>
        <begin position="431"/>
        <end position="453"/>
    </location>
</feature>
<dbReference type="PANTHER" id="PTHR48022">
    <property type="entry name" value="PLASTIDIC GLUCOSE TRANSPORTER 4"/>
    <property type="match status" value="1"/>
</dbReference>
<dbReference type="Proteomes" id="UP001583186">
    <property type="component" value="Unassembled WGS sequence"/>
</dbReference>
<evidence type="ECO:0000256" key="3">
    <source>
        <dbReference type="ARBA" id="ARBA00022448"/>
    </source>
</evidence>
<evidence type="ECO:0000313" key="12">
    <source>
        <dbReference type="Proteomes" id="UP001583186"/>
    </source>
</evidence>
<protein>
    <recommendedName>
        <fullName evidence="10">Major facilitator superfamily (MFS) profile domain-containing protein</fullName>
    </recommendedName>
</protein>
<gene>
    <name evidence="11" type="ORF">Sste5346_010064</name>
</gene>
<feature type="transmembrane region" description="Helical" evidence="9">
    <location>
        <begin position="94"/>
        <end position="113"/>
    </location>
</feature>
<evidence type="ECO:0000259" key="10">
    <source>
        <dbReference type="PROSITE" id="PS50850"/>
    </source>
</evidence>
<sequence>MTYLNLRGAKLQAAQIWAVIMPFGYNNSVAGGLLGLSSWIATFPQIDTTTTTGSVKTHNSTVQGTVVAMYTLGCFFGCIDCIWLGDRLGRKKTILLAAATNILGAIIQCTSFSLPQLIVGRLVSGFGFGHLTATAPNWQAECSGAAHRGAAVMLEGLFISTGLAIGGWVNLGMSFHKGSIAWRFPLALSILWSLFILLNTPFMPESPRWLVQHNREEEARIVLADLNDTEPDTDSINMAISEIQLSLELAGQAEFRHIFKNGPLRLFQRTCLACAAQCFQQMGGINALAFYQTTIFTEDLGLAKTTARIVSASVFTWQAICSPIGVLTVDHFGRRKLMLFSAFGMGMCMAIIAGTSTQSQNVAAIGAAAAFIFLFSLFFPTGFLGLTFLYAAEISPLAYRVPITAMSTGTAWLFNFVVAEVTPVGLSTISHRYYIIFAAINWFLTFPAVYFFFPETNSRQLEEVDAIFLNSKSVFDTVSVAARMPRGQGARDIIEKTGTDAAHLESAAGSGLPGNETAPKQASDA</sequence>
<feature type="transmembrane region" description="Helical" evidence="9">
    <location>
        <begin position="362"/>
        <end position="390"/>
    </location>
</feature>
<feature type="transmembrane region" description="Helical" evidence="9">
    <location>
        <begin position="180"/>
        <end position="198"/>
    </location>
</feature>
<name>A0ABR3YHQ6_9PEZI</name>
<keyword evidence="6 9" id="KW-0472">Membrane</keyword>
<dbReference type="InterPro" id="IPR005829">
    <property type="entry name" value="Sugar_transporter_CS"/>
</dbReference>
<evidence type="ECO:0000256" key="6">
    <source>
        <dbReference type="ARBA" id="ARBA00023136"/>
    </source>
</evidence>
<evidence type="ECO:0000256" key="4">
    <source>
        <dbReference type="ARBA" id="ARBA00022692"/>
    </source>
</evidence>
<dbReference type="Gene3D" id="1.20.1250.20">
    <property type="entry name" value="MFS general substrate transporter like domains"/>
    <property type="match status" value="1"/>
</dbReference>
<dbReference type="PANTHER" id="PTHR48022:SF45">
    <property type="entry name" value="MAJOR FACILITATOR SUPERFAMILY (MFS) PROFILE DOMAIN-CONTAINING PROTEIN-RELATED"/>
    <property type="match status" value="1"/>
</dbReference>
<comment type="subcellular location">
    <subcellularLocation>
        <location evidence="1">Membrane</location>
        <topology evidence="1">Multi-pass membrane protein</topology>
    </subcellularLocation>
</comment>
<evidence type="ECO:0000256" key="5">
    <source>
        <dbReference type="ARBA" id="ARBA00022989"/>
    </source>
</evidence>
<dbReference type="EMBL" id="JAWCUI010000112">
    <property type="protein sequence ID" value="KAL1887669.1"/>
    <property type="molecule type" value="Genomic_DNA"/>
</dbReference>
<dbReference type="NCBIfam" id="TIGR00879">
    <property type="entry name" value="SP"/>
    <property type="match status" value="1"/>
</dbReference>
<feature type="transmembrane region" description="Helical" evidence="9">
    <location>
        <begin position="150"/>
        <end position="168"/>
    </location>
</feature>
<dbReference type="Pfam" id="PF00083">
    <property type="entry name" value="Sugar_tr"/>
    <property type="match status" value="1"/>
</dbReference>
<dbReference type="PRINTS" id="PR00171">
    <property type="entry name" value="SUGRTRNSPORT"/>
</dbReference>
<feature type="transmembrane region" description="Helical" evidence="9">
    <location>
        <begin position="61"/>
        <end position="82"/>
    </location>
</feature>
<keyword evidence="5 9" id="KW-1133">Transmembrane helix</keyword>
<evidence type="ECO:0000256" key="1">
    <source>
        <dbReference type="ARBA" id="ARBA00004141"/>
    </source>
</evidence>
<keyword evidence="4 9" id="KW-0812">Transmembrane</keyword>
<evidence type="ECO:0000256" key="8">
    <source>
        <dbReference type="SAM" id="MobiDB-lite"/>
    </source>
</evidence>
<reference evidence="11 12" key="1">
    <citation type="journal article" date="2024" name="IMA Fungus">
        <title>IMA Genome - F19 : A genome assembly and annotation guide to empower mycologists, including annotated draft genome sequences of Ceratocystis pirilliformis, Diaporthe australafricana, Fusarium ophioides, Paecilomyces lecythidis, and Sporothrix stenoceras.</title>
        <authorList>
            <person name="Aylward J."/>
            <person name="Wilson A.M."/>
            <person name="Visagie C.M."/>
            <person name="Spraker J."/>
            <person name="Barnes I."/>
            <person name="Buitendag C."/>
            <person name="Ceriani C."/>
            <person name="Del Mar Angel L."/>
            <person name="du Plessis D."/>
            <person name="Fuchs T."/>
            <person name="Gasser K."/>
            <person name="Kramer D."/>
            <person name="Li W."/>
            <person name="Munsamy K."/>
            <person name="Piso A."/>
            <person name="Price J.L."/>
            <person name="Sonnekus B."/>
            <person name="Thomas C."/>
            <person name="van der Nest A."/>
            <person name="van Dijk A."/>
            <person name="van Heerden A."/>
            <person name="van Vuuren N."/>
            <person name="Yilmaz N."/>
            <person name="Duong T.A."/>
            <person name="van der Merwe N.A."/>
            <person name="Wingfield M.J."/>
            <person name="Wingfield B.D."/>
        </authorList>
    </citation>
    <scope>NUCLEOTIDE SEQUENCE [LARGE SCALE GENOMIC DNA]</scope>
    <source>
        <strain evidence="11 12">CMW 5346</strain>
    </source>
</reference>
<dbReference type="PROSITE" id="PS00216">
    <property type="entry name" value="SUGAR_TRANSPORT_1"/>
    <property type="match status" value="1"/>
</dbReference>
<dbReference type="InterPro" id="IPR020846">
    <property type="entry name" value="MFS_dom"/>
</dbReference>
<feature type="region of interest" description="Disordered" evidence="8">
    <location>
        <begin position="505"/>
        <end position="525"/>
    </location>
</feature>